<gene>
    <name evidence="6" type="ORF">NF556_18405</name>
</gene>
<dbReference type="EMBL" id="CP099489">
    <property type="protein sequence ID" value="USQ79543.1"/>
    <property type="molecule type" value="Genomic_DNA"/>
</dbReference>
<evidence type="ECO:0000256" key="3">
    <source>
        <dbReference type="ARBA" id="ARBA00023163"/>
    </source>
</evidence>
<organism evidence="6 7">
    <name type="scientific">Ornithinimicrobium faecis</name>
    <dbReference type="NCBI Taxonomy" id="2934158"/>
    <lineage>
        <taxon>Bacteria</taxon>
        <taxon>Bacillati</taxon>
        <taxon>Actinomycetota</taxon>
        <taxon>Actinomycetes</taxon>
        <taxon>Micrococcales</taxon>
        <taxon>Ornithinimicrobiaceae</taxon>
        <taxon>Ornithinimicrobium</taxon>
    </lineage>
</organism>
<dbReference type="InterPro" id="IPR039422">
    <property type="entry name" value="MarR/SlyA-like"/>
</dbReference>
<accession>A0ABY4YRZ6</accession>
<dbReference type="PANTHER" id="PTHR33164:SF103">
    <property type="entry name" value="REGULATORY PROTEIN MARR"/>
    <property type="match status" value="1"/>
</dbReference>
<name>A0ABY4YRZ6_9MICO</name>
<dbReference type="InterPro" id="IPR036390">
    <property type="entry name" value="WH_DNA-bd_sf"/>
</dbReference>
<feature type="compositionally biased region" description="Basic and acidic residues" evidence="4">
    <location>
        <begin position="1"/>
        <end position="24"/>
    </location>
</feature>
<evidence type="ECO:0000256" key="1">
    <source>
        <dbReference type="ARBA" id="ARBA00023015"/>
    </source>
</evidence>
<dbReference type="PROSITE" id="PS01117">
    <property type="entry name" value="HTH_MARR_1"/>
    <property type="match status" value="1"/>
</dbReference>
<keyword evidence="2" id="KW-0238">DNA-binding</keyword>
<dbReference type="RefSeq" id="WP_252592650.1">
    <property type="nucleotide sequence ID" value="NZ_CP099489.1"/>
</dbReference>
<reference evidence="6" key="1">
    <citation type="submission" date="2022-06" db="EMBL/GenBank/DDBJ databases">
        <title>Ornithinimicrobium HY1793.</title>
        <authorList>
            <person name="Huang Y."/>
        </authorList>
    </citation>
    <scope>NUCLEOTIDE SEQUENCE</scope>
    <source>
        <strain evidence="6">HY1793</strain>
    </source>
</reference>
<dbReference type="Gene3D" id="1.10.10.10">
    <property type="entry name" value="Winged helix-like DNA-binding domain superfamily/Winged helix DNA-binding domain"/>
    <property type="match status" value="1"/>
</dbReference>
<dbReference type="InterPro" id="IPR000835">
    <property type="entry name" value="HTH_MarR-typ"/>
</dbReference>
<dbReference type="PRINTS" id="PR00598">
    <property type="entry name" value="HTHMARR"/>
</dbReference>
<dbReference type="InterPro" id="IPR023187">
    <property type="entry name" value="Tscrpt_reg_MarR-type_CS"/>
</dbReference>
<dbReference type="SUPFAM" id="SSF46785">
    <property type="entry name" value="Winged helix' DNA-binding domain"/>
    <property type="match status" value="1"/>
</dbReference>
<dbReference type="InterPro" id="IPR036388">
    <property type="entry name" value="WH-like_DNA-bd_sf"/>
</dbReference>
<evidence type="ECO:0000259" key="5">
    <source>
        <dbReference type="PROSITE" id="PS50995"/>
    </source>
</evidence>
<dbReference type="PANTHER" id="PTHR33164">
    <property type="entry name" value="TRANSCRIPTIONAL REGULATOR, MARR FAMILY"/>
    <property type="match status" value="1"/>
</dbReference>
<evidence type="ECO:0000256" key="4">
    <source>
        <dbReference type="SAM" id="MobiDB-lite"/>
    </source>
</evidence>
<evidence type="ECO:0000313" key="7">
    <source>
        <dbReference type="Proteomes" id="UP001056455"/>
    </source>
</evidence>
<dbReference type="Pfam" id="PF01047">
    <property type="entry name" value="MarR"/>
    <property type="match status" value="1"/>
</dbReference>
<feature type="domain" description="HTH marR-type" evidence="5">
    <location>
        <begin position="30"/>
        <end position="179"/>
    </location>
</feature>
<proteinExistence type="predicted"/>
<dbReference type="Proteomes" id="UP001056455">
    <property type="component" value="Chromosome"/>
</dbReference>
<protein>
    <submittedName>
        <fullName evidence="6">MarR family winged helix-turn-helix transcriptional regulator</fullName>
    </submittedName>
</protein>
<keyword evidence="3" id="KW-0804">Transcription</keyword>
<evidence type="ECO:0000256" key="2">
    <source>
        <dbReference type="ARBA" id="ARBA00023125"/>
    </source>
</evidence>
<keyword evidence="7" id="KW-1185">Reference proteome</keyword>
<evidence type="ECO:0000313" key="6">
    <source>
        <dbReference type="EMBL" id="USQ79543.1"/>
    </source>
</evidence>
<sequence length="183" mass="20225">MHRHNNTPDDKTPDDKAPHDKTPDDFDPTEASEIELIQHLARHLRRGSAIETAPWGLSPHQARALGAIARSEGRRGRRRAPGYEDGVSRGLRMGGLAGWLQVTPRSATEVVDALETQGLVARTADPDDRRAVFVGLTDQGREIAREIRTARKAQTETLLEELSETDRAQLRTSLLTLLEAAAR</sequence>
<keyword evidence="1" id="KW-0805">Transcription regulation</keyword>
<dbReference type="PROSITE" id="PS50995">
    <property type="entry name" value="HTH_MARR_2"/>
    <property type="match status" value="1"/>
</dbReference>
<feature type="region of interest" description="Disordered" evidence="4">
    <location>
        <begin position="1"/>
        <end position="31"/>
    </location>
</feature>
<dbReference type="SMART" id="SM00347">
    <property type="entry name" value="HTH_MARR"/>
    <property type="match status" value="1"/>
</dbReference>